<dbReference type="InterPro" id="IPR001763">
    <property type="entry name" value="Rhodanese-like_dom"/>
</dbReference>
<accession>A0A7C9IWL9</accession>
<dbReference type="Gene3D" id="3.40.250.10">
    <property type="entry name" value="Rhodanese-like domain"/>
    <property type="match status" value="1"/>
</dbReference>
<dbReference type="InterPro" id="IPR017582">
    <property type="entry name" value="SelU"/>
</dbReference>
<evidence type="ECO:0000313" key="5">
    <source>
        <dbReference type="Proteomes" id="UP000481947"/>
    </source>
</evidence>
<comment type="similarity">
    <text evidence="2">Belongs to the SelU family.</text>
</comment>
<name>A0A7C9IWL9_9BURK</name>
<comment type="catalytic activity">
    <reaction evidence="2">
        <text>5-methylaminomethyl-2-thiouridine(34) in tRNA + selenophosphate + (2E)-geranyl diphosphate + H2O + H(+) = 5-methylaminomethyl-2-selenouridine(34) in tRNA + (2E)-thiogeraniol + phosphate + diphosphate</text>
        <dbReference type="Rhea" id="RHEA:42716"/>
        <dbReference type="Rhea" id="RHEA-COMP:10195"/>
        <dbReference type="Rhea" id="RHEA-COMP:10196"/>
        <dbReference type="ChEBI" id="CHEBI:15377"/>
        <dbReference type="ChEBI" id="CHEBI:15378"/>
        <dbReference type="ChEBI" id="CHEBI:16144"/>
        <dbReference type="ChEBI" id="CHEBI:33019"/>
        <dbReference type="ChEBI" id="CHEBI:43474"/>
        <dbReference type="ChEBI" id="CHEBI:58057"/>
        <dbReference type="ChEBI" id="CHEBI:74455"/>
        <dbReference type="ChEBI" id="CHEBI:82743"/>
        <dbReference type="ChEBI" id="CHEBI:143703"/>
        <dbReference type="EC" id="2.9.1.3"/>
    </reaction>
</comment>
<dbReference type="GO" id="GO:0002098">
    <property type="term" value="P:tRNA wobble uridine modification"/>
    <property type="evidence" value="ECO:0007669"/>
    <property type="project" value="UniProtKB-UniRule"/>
</dbReference>
<keyword evidence="2" id="KW-0808">Transferase</keyword>
<dbReference type="NCBIfam" id="NF008750">
    <property type="entry name" value="PRK11784.1-2"/>
    <property type="match status" value="1"/>
</dbReference>
<dbReference type="EC" id="2.9.1.3" evidence="2"/>
<feature type="domain" description="Rhodanese" evidence="3">
    <location>
        <begin position="12"/>
        <end position="135"/>
    </location>
</feature>
<dbReference type="GO" id="GO:0043828">
    <property type="term" value="F:tRNA 2-selenouridine synthase activity"/>
    <property type="evidence" value="ECO:0007669"/>
    <property type="project" value="UniProtKB-EC"/>
</dbReference>
<feature type="active site" description="S-selanylcysteine intermediate" evidence="2">
    <location>
        <position position="95"/>
    </location>
</feature>
<organism evidence="4 5">
    <name type="scientific">Malikia spinosa</name>
    <dbReference type="NCBI Taxonomy" id="86180"/>
    <lineage>
        <taxon>Bacteria</taxon>
        <taxon>Pseudomonadati</taxon>
        <taxon>Pseudomonadota</taxon>
        <taxon>Betaproteobacteria</taxon>
        <taxon>Burkholderiales</taxon>
        <taxon>Comamonadaceae</taxon>
        <taxon>Malikia</taxon>
    </lineage>
</organism>
<keyword evidence="1 2" id="KW-0711">Selenium</keyword>
<dbReference type="Pfam" id="PF26341">
    <property type="entry name" value="AAA_SelU"/>
    <property type="match status" value="1"/>
</dbReference>
<evidence type="ECO:0000259" key="3">
    <source>
        <dbReference type="PROSITE" id="PS50206"/>
    </source>
</evidence>
<reference evidence="4 5" key="1">
    <citation type="submission" date="2019-09" db="EMBL/GenBank/DDBJ databases">
        <title>Identification of Malikia spinosa a prominent benzene-, toluene-, and ethylbenzene-degrading bacterium: enrichment, isolation and whole genome sequencing.</title>
        <authorList>
            <person name="Tancsics A."/>
            <person name="Revesz F."/>
            <person name="Kriszt B."/>
        </authorList>
    </citation>
    <scope>NUCLEOTIDE SEQUENCE [LARGE SCALE GENOMIC DNA]</scope>
    <source>
        <strain evidence="4 5">AB6</strain>
    </source>
</reference>
<dbReference type="NCBIfam" id="NF008751">
    <property type="entry name" value="PRK11784.1-3"/>
    <property type="match status" value="1"/>
</dbReference>
<comment type="function">
    <text evidence="2">Involved in the post-transcriptional modification of the uridine at the wobble position (U34) of tRNA(Lys), tRNA(Glu) and tRNA(Gln). Catalyzes the conversion of 2-thiouridine (S2U-RNA) to 2-selenouridine (Se2U-RNA). Acts in a two-step process involving geranylation of 2-thiouridine (S2U) to S-geranyl-2-thiouridine (geS2U) and subsequent selenation of the latter derivative to 2-selenouridine (Se2U) in the tRNA chain.</text>
</comment>
<comment type="catalytic activity">
    <reaction evidence="2">
        <text>5-methylaminomethyl-S-(2E)-geranyl-thiouridine(34) in tRNA + selenophosphate + H(+) = 5-methylaminomethyl-2-(Se-phospho)selenouridine(34) in tRNA + (2E)-thiogeraniol</text>
        <dbReference type="Rhea" id="RHEA:60172"/>
        <dbReference type="Rhea" id="RHEA-COMP:14654"/>
        <dbReference type="Rhea" id="RHEA-COMP:15523"/>
        <dbReference type="ChEBI" id="CHEBI:15378"/>
        <dbReference type="ChEBI" id="CHEBI:16144"/>
        <dbReference type="ChEBI" id="CHEBI:140632"/>
        <dbReference type="ChEBI" id="CHEBI:143702"/>
        <dbReference type="ChEBI" id="CHEBI:143703"/>
    </reaction>
</comment>
<comment type="catalytic activity">
    <reaction evidence="2">
        <text>5-methylaminomethyl-2-(Se-phospho)selenouridine(34) in tRNA + H2O = 5-methylaminomethyl-2-selenouridine(34) in tRNA + phosphate</text>
        <dbReference type="Rhea" id="RHEA:60176"/>
        <dbReference type="Rhea" id="RHEA-COMP:10196"/>
        <dbReference type="Rhea" id="RHEA-COMP:15523"/>
        <dbReference type="ChEBI" id="CHEBI:15377"/>
        <dbReference type="ChEBI" id="CHEBI:43474"/>
        <dbReference type="ChEBI" id="CHEBI:82743"/>
        <dbReference type="ChEBI" id="CHEBI:143702"/>
    </reaction>
</comment>
<dbReference type="Proteomes" id="UP000481947">
    <property type="component" value="Unassembled WGS sequence"/>
</dbReference>
<evidence type="ECO:0000256" key="2">
    <source>
        <dbReference type="HAMAP-Rule" id="MF_01622"/>
    </source>
</evidence>
<dbReference type="HAMAP" id="MF_01622">
    <property type="entry name" value="tRNA_sel_U_synth"/>
    <property type="match status" value="1"/>
</dbReference>
<dbReference type="AlphaFoldDB" id="A0A7C9IWL9"/>
<proteinExistence type="inferred from homology"/>
<dbReference type="InterPro" id="IPR058840">
    <property type="entry name" value="AAA_SelU"/>
</dbReference>
<dbReference type="SMART" id="SM00450">
    <property type="entry name" value="RHOD"/>
    <property type="match status" value="1"/>
</dbReference>
<dbReference type="GO" id="GO:0016765">
    <property type="term" value="F:transferase activity, transferring alkyl or aryl (other than methyl) groups"/>
    <property type="evidence" value="ECO:0007669"/>
    <property type="project" value="UniProtKB-UniRule"/>
</dbReference>
<evidence type="ECO:0000313" key="4">
    <source>
        <dbReference type="EMBL" id="MYZ51549.1"/>
    </source>
</evidence>
<dbReference type="InterPro" id="IPR036873">
    <property type="entry name" value="Rhodanese-like_dom_sf"/>
</dbReference>
<sequence>MPELTDDYRQIFLRGVPMLDLRAPVEFAQGAFPGAVNLPLMSDEERAKVGTCYKQQGQDAAIKLGHQLVSGPLRAQRMAAWAEFVRQHPDGVLYCFRGGLRSQTVQRWLHEAGIDYPRVIGGYKAMRTFLIETIEQAAAECKLIVVGGMTGTGKTDVIAQLPHAIDLEGLANHRGSAFGKRSTPQPTNIEFENRVAIDILRKREAGISQFVVEDESRAIGSCSLPLPLHGAMQTAPLVWLEDSFENRVERILRDYVVSQLDDHLALHGPEQGFERYAEQLLKSLSGITKRLGGERYQRLHTIMQDALAQQRDSGAVAGHRDWIAGLLREYYDPMYAFQRESKGARIVFAGEQAAVVEFLRERAHARSSAA</sequence>
<gene>
    <name evidence="4" type="primary">mnmH</name>
    <name evidence="2" type="synonym">selU</name>
    <name evidence="4" type="ORF">F5985_05220</name>
</gene>
<dbReference type="CDD" id="cd01520">
    <property type="entry name" value="RHOD_YbbB"/>
    <property type="match status" value="1"/>
</dbReference>
<dbReference type="NCBIfam" id="TIGR03167">
    <property type="entry name" value="tRNA_sel_U_synt"/>
    <property type="match status" value="1"/>
</dbReference>
<comment type="caution">
    <text evidence="4">The sequence shown here is derived from an EMBL/GenBank/DDBJ whole genome shotgun (WGS) entry which is preliminary data.</text>
</comment>
<dbReference type="RefSeq" id="WP_161124589.1">
    <property type="nucleotide sequence ID" value="NZ_VYSB01000004.1"/>
</dbReference>
<dbReference type="PROSITE" id="PS50206">
    <property type="entry name" value="RHODANESE_3"/>
    <property type="match status" value="1"/>
</dbReference>
<comment type="catalytic activity">
    <reaction evidence="2">
        <text>5-methylaminomethyl-2-thiouridine(34) in tRNA + (2E)-geranyl diphosphate = 5-methylaminomethyl-S-(2E)-geranyl-thiouridine(34) in tRNA + diphosphate</text>
        <dbReference type="Rhea" id="RHEA:14085"/>
        <dbReference type="Rhea" id="RHEA-COMP:10195"/>
        <dbReference type="Rhea" id="RHEA-COMP:14654"/>
        <dbReference type="ChEBI" id="CHEBI:33019"/>
        <dbReference type="ChEBI" id="CHEBI:58057"/>
        <dbReference type="ChEBI" id="CHEBI:74455"/>
        <dbReference type="ChEBI" id="CHEBI:140632"/>
    </reaction>
</comment>
<dbReference type="PANTHER" id="PTHR30401">
    <property type="entry name" value="TRNA 2-SELENOURIDINE SYNTHASE"/>
    <property type="match status" value="1"/>
</dbReference>
<protein>
    <recommendedName>
        <fullName evidence="2">tRNA 2-selenouridine synthase</fullName>
        <ecNumber evidence="2">2.9.1.3</ecNumber>
    </recommendedName>
</protein>
<dbReference type="PANTHER" id="PTHR30401:SF0">
    <property type="entry name" value="TRNA 2-SELENOURIDINE SYNTHASE"/>
    <property type="match status" value="1"/>
</dbReference>
<dbReference type="SUPFAM" id="SSF52821">
    <property type="entry name" value="Rhodanese/Cell cycle control phosphatase"/>
    <property type="match status" value="1"/>
</dbReference>
<evidence type="ECO:0000256" key="1">
    <source>
        <dbReference type="ARBA" id="ARBA00023266"/>
    </source>
</evidence>
<dbReference type="EMBL" id="VYSB01000004">
    <property type="protein sequence ID" value="MYZ51549.1"/>
    <property type="molecule type" value="Genomic_DNA"/>
</dbReference>
<comment type="subunit">
    <text evidence="2">Monomer.</text>
</comment>